<dbReference type="PANTHER" id="PTHR33619">
    <property type="entry name" value="POLYSACCHARIDE EXPORT PROTEIN GFCE-RELATED"/>
    <property type="match status" value="1"/>
</dbReference>
<organism evidence="18 19">
    <name type="scientific">Chryseosolibacter histidini</name>
    <dbReference type="NCBI Taxonomy" id="2782349"/>
    <lineage>
        <taxon>Bacteria</taxon>
        <taxon>Pseudomonadati</taxon>
        <taxon>Bacteroidota</taxon>
        <taxon>Cytophagia</taxon>
        <taxon>Cytophagales</taxon>
        <taxon>Chryseotaleaceae</taxon>
        <taxon>Chryseosolibacter</taxon>
    </lineage>
</organism>
<feature type="transmembrane region" description="Helical" evidence="15">
    <location>
        <begin position="240"/>
        <end position="261"/>
    </location>
</feature>
<evidence type="ECO:0000259" key="16">
    <source>
        <dbReference type="Pfam" id="PF02563"/>
    </source>
</evidence>
<keyword evidence="8" id="KW-0625">Polysaccharide transport</keyword>
<evidence type="ECO:0000313" key="18">
    <source>
        <dbReference type="EMBL" id="MBT1700541.1"/>
    </source>
</evidence>
<evidence type="ECO:0000256" key="14">
    <source>
        <dbReference type="ARBA" id="ARBA00023288"/>
    </source>
</evidence>
<keyword evidence="9" id="KW-0406">Ion transport</keyword>
<dbReference type="RefSeq" id="WP_254169230.1">
    <property type="nucleotide sequence ID" value="NZ_JAHESF010000042.1"/>
</dbReference>
<dbReference type="PANTHER" id="PTHR33619:SF3">
    <property type="entry name" value="POLYSACCHARIDE EXPORT PROTEIN GFCE-RELATED"/>
    <property type="match status" value="1"/>
</dbReference>
<feature type="domain" description="Polysaccharide export protein N-terminal" evidence="16">
    <location>
        <begin position="49"/>
        <end position="146"/>
    </location>
</feature>
<evidence type="ECO:0000256" key="2">
    <source>
        <dbReference type="ARBA" id="ARBA00009450"/>
    </source>
</evidence>
<dbReference type="GO" id="GO:0009279">
    <property type="term" value="C:cell outer membrane"/>
    <property type="evidence" value="ECO:0007669"/>
    <property type="project" value="UniProtKB-SubCell"/>
</dbReference>
<dbReference type="GO" id="GO:0006811">
    <property type="term" value="P:monoatomic ion transport"/>
    <property type="evidence" value="ECO:0007669"/>
    <property type="project" value="UniProtKB-KW"/>
</dbReference>
<keyword evidence="11 15" id="KW-0472">Membrane</keyword>
<comment type="similarity">
    <text evidence="2">Belongs to the BexD/CtrA/VexA family.</text>
</comment>
<dbReference type="GO" id="GO:0046930">
    <property type="term" value="C:pore complex"/>
    <property type="evidence" value="ECO:0007669"/>
    <property type="project" value="UniProtKB-KW"/>
</dbReference>
<keyword evidence="13" id="KW-0998">Cell outer membrane</keyword>
<gene>
    <name evidence="18" type="ORF">KK083_26875</name>
</gene>
<dbReference type="Gene3D" id="3.10.560.10">
    <property type="entry name" value="Outer membrane lipoprotein wza domain like"/>
    <property type="match status" value="1"/>
</dbReference>
<keyword evidence="19" id="KW-1185">Reference proteome</keyword>
<dbReference type="GO" id="GO:0015159">
    <property type="term" value="F:polysaccharide transmembrane transporter activity"/>
    <property type="evidence" value="ECO:0007669"/>
    <property type="project" value="InterPro"/>
</dbReference>
<keyword evidence="5" id="KW-0762">Sugar transport</keyword>
<keyword evidence="7" id="KW-0732">Signal</keyword>
<keyword evidence="4" id="KW-1134">Transmembrane beta strand</keyword>
<dbReference type="InterPro" id="IPR003715">
    <property type="entry name" value="Poly_export_N"/>
</dbReference>
<comment type="caution">
    <text evidence="18">The sequence shown here is derived from an EMBL/GenBank/DDBJ whole genome shotgun (WGS) entry which is preliminary data.</text>
</comment>
<keyword evidence="15" id="KW-1133">Transmembrane helix</keyword>
<evidence type="ECO:0000256" key="5">
    <source>
        <dbReference type="ARBA" id="ARBA00022597"/>
    </source>
</evidence>
<dbReference type="Pfam" id="PF02563">
    <property type="entry name" value="Poly_export"/>
    <property type="match status" value="1"/>
</dbReference>
<keyword evidence="14" id="KW-0449">Lipoprotein</keyword>
<evidence type="ECO:0000256" key="12">
    <source>
        <dbReference type="ARBA" id="ARBA00023139"/>
    </source>
</evidence>
<comment type="subcellular location">
    <subcellularLocation>
        <location evidence="1">Cell outer membrane</location>
        <topology evidence="1">Multi-pass membrane protein</topology>
    </subcellularLocation>
</comment>
<evidence type="ECO:0000256" key="8">
    <source>
        <dbReference type="ARBA" id="ARBA00023047"/>
    </source>
</evidence>
<dbReference type="InterPro" id="IPR054765">
    <property type="entry name" value="SLBB_dom"/>
</dbReference>
<feature type="domain" description="SLBB" evidence="17">
    <location>
        <begin position="150"/>
        <end position="228"/>
    </location>
</feature>
<protein>
    <submittedName>
        <fullName evidence="18">Polysaccharide biosynthesis/export family protein</fullName>
    </submittedName>
</protein>
<evidence type="ECO:0000313" key="19">
    <source>
        <dbReference type="Proteomes" id="UP001319200"/>
    </source>
</evidence>
<evidence type="ECO:0000256" key="7">
    <source>
        <dbReference type="ARBA" id="ARBA00022729"/>
    </source>
</evidence>
<dbReference type="Proteomes" id="UP001319200">
    <property type="component" value="Unassembled WGS sequence"/>
</dbReference>
<keyword evidence="12" id="KW-0564">Palmitate</keyword>
<evidence type="ECO:0000256" key="13">
    <source>
        <dbReference type="ARBA" id="ARBA00023237"/>
    </source>
</evidence>
<keyword evidence="6 15" id="KW-0812">Transmembrane</keyword>
<keyword evidence="3" id="KW-0813">Transport</keyword>
<dbReference type="Pfam" id="PF22461">
    <property type="entry name" value="SLBB_2"/>
    <property type="match status" value="1"/>
</dbReference>
<evidence type="ECO:0000256" key="10">
    <source>
        <dbReference type="ARBA" id="ARBA00023114"/>
    </source>
</evidence>
<dbReference type="PROSITE" id="PS51257">
    <property type="entry name" value="PROKAR_LIPOPROTEIN"/>
    <property type="match status" value="1"/>
</dbReference>
<name>A0AAP2DQD3_9BACT</name>
<dbReference type="InterPro" id="IPR049712">
    <property type="entry name" value="Poly_export"/>
</dbReference>
<reference evidence="18 19" key="1">
    <citation type="submission" date="2021-05" db="EMBL/GenBank/DDBJ databases">
        <title>A Polyphasic approach of four new species of the genus Ohtaekwangia: Ohtaekwangia histidinii sp. nov., Ohtaekwangia cretensis sp. nov., Ohtaekwangia indiensis sp. nov., Ohtaekwangia reichenbachii sp. nov. from diverse environment.</title>
        <authorList>
            <person name="Octaviana S."/>
        </authorList>
    </citation>
    <scope>NUCLEOTIDE SEQUENCE [LARGE SCALE GENOMIC DNA]</scope>
    <source>
        <strain evidence="18 19">PWU4</strain>
    </source>
</reference>
<evidence type="ECO:0000256" key="11">
    <source>
        <dbReference type="ARBA" id="ARBA00023136"/>
    </source>
</evidence>
<accession>A0AAP2DQD3</accession>
<dbReference type="GO" id="GO:0015288">
    <property type="term" value="F:porin activity"/>
    <property type="evidence" value="ECO:0007669"/>
    <property type="project" value="UniProtKB-KW"/>
</dbReference>
<keyword evidence="10" id="KW-0626">Porin</keyword>
<evidence type="ECO:0000256" key="9">
    <source>
        <dbReference type="ARBA" id="ARBA00023065"/>
    </source>
</evidence>
<evidence type="ECO:0000256" key="1">
    <source>
        <dbReference type="ARBA" id="ARBA00004571"/>
    </source>
</evidence>
<evidence type="ECO:0000256" key="6">
    <source>
        <dbReference type="ARBA" id="ARBA00022692"/>
    </source>
</evidence>
<sequence>MTRIWLFFVLALLLFSACVSNKKVTLLQKNDLHQTGIPKDTVLRSYQPDTFDYKIQSNDLISVRFESLTPEKYDFLSNKNLQQMGGNMATGSGALLIGELVDDNGEIPFPAVGKIKVAGLTVFQIQDKLQQLANQYLESPVVKVRLLNYRFTLLGEVAQEGTVTLSNNRVTLLEAIGQAGGLSDLADRSNIKLIRQHGGKTEVQYVNLLDENFINSPYYYVYQNDVLIVPPLKQRPFRKYFGQNFTVVVSTLSLILVAFTLSK</sequence>
<evidence type="ECO:0000256" key="15">
    <source>
        <dbReference type="SAM" id="Phobius"/>
    </source>
</evidence>
<evidence type="ECO:0000256" key="3">
    <source>
        <dbReference type="ARBA" id="ARBA00022448"/>
    </source>
</evidence>
<dbReference type="EMBL" id="JAHESF010000042">
    <property type="protein sequence ID" value="MBT1700541.1"/>
    <property type="molecule type" value="Genomic_DNA"/>
</dbReference>
<evidence type="ECO:0000256" key="4">
    <source>
        <dbReference type="ARBA" id="ARBA00022452"/>
    </source>
</evidence>
<proteinExistence type="inferred from homology"/>
<evidence type="ECO:0000259" key="17">
    <source>
        <dbReference type="Pfam" id="PF22461"/>
    </source>
</evidence>
<dbReference type="AlphaFoldDB" id="A0AAP2DQD3"/>